<feature type="domain" description="AprE-like long alpha-helical hairpin" evidence="11">
    <location>
        <begin position="90"/>
        <end position="278"/>
    </location>
</feature>
<evidence type="ECO:0000259" key="12">
    <source>
        <dbReference type="Pfam" id="PF26002"/>
    </source>
</evidence>
<proteinExistence type="inferred from homology"/>
<dbReference type="NCBIfam" id="TIGR01843">
    <property type="entry name" value="type_I_hlyD"/>
    <property type="match status" value="1"/>
</dbReference>
<dbReference type="Gene3D" id="2.40.30.170">
    <property type="match status" value="1"/>
</dbReference>
<dbReference type="PANTHER" id="PTHR30386">
    <property type="entry name" value="MEMBRANE FUSION SUBUNIT OF EMRAB-TOLC MULTIDRUG EFFLUX PUMP"/>
    <property type="match status" value="1"/>
</dbReference>
<evidence type="ECO:0000256" key="6">
    <source>
        <dbReference type="ARBA" id="ARBA00022692"/>
    </source>
</evidence>
<comment type="caution">
    <text evidence="13">The sequence shown here is derived from an EMBL/GenBank/DDBJ whole genome shotgun (WGS) entry which is preliminary data.</text>
</comment>
<keyword evidence="7" id="KW-1133">Transmembrane helix</keyword>
<dbReference type="Pfam" id="PF25994">
    <property type="entry name" value="HH_AprE"/>
    <property type="match status" value="1"/>
</dbReference>
<keyword evidence="14" id="KW-1185">Reference proteome</keyword>
<feature type="coiled-coil region" evidence="10">
    <location>
        <begin position="230"/>
        <end position="286"/>
    </location>
</feature>
<keyword evidence="10" id="KW-0175">Coiled coil</keyword>
<keyword evidence="5 9" id="KW-0997">Cell inner membrane</keyword>
<keyword evidence="8" id="KW-0472">Membrane</keyword>
<feature type="coiled-coil region" evidence="10">
    <location>
        <begin position="150"/>
        <end position="177"/>
    </location>
</feature>
<keyword evidence="6" id="KW-0812">Transmembrane</keyword>
<comment type="similarity">
    <text evidence="2 9">Belongs to the membrane fusion protein (MFP) (TC 8.A.1) family.</text>
</comment>
<dbReference type="InterPro" id="IPR050739">
    <property type="entry name" value="MFP"/>
</dbReference>
<reference evidence="13 14" key="1">
    <citation type="submission" date="2019-06" db="EMBL/GenBank/DDBJ databases">
        <title>The draft genome of Rhizobium smilacinae PTYR-5.</title>
        <authorList>
            <person name="Liu L."/>
            <person name="Li L."/>
            <person name="Zhang X."/>
        </authorList>
    </citation>
    <scope>NUCLEOTIDE SEQUENCE [LARGE SCALE GENOMIC DNA]</scope>
    <source>
        <strain evidence="13 14">PTYR-5</strain>
    </source>
</reference>
<dbReference type="PRINTS" id="PR01490">
    <property type="entry name" value="RTXTOXIND"/>
</dbReference>
<evidence type="ECO:0000259" key="11">
    <source>
        <dbReference type="Pfam" id="PF25994"/>
    </source>
</evidence>
<dbReference type="InterPro" id="IPR010129">
    <property type="entry name" value="T1SS_HlyD"/>
</dbReference>
<dbReference type="OrthoDB" id="9810980at2"/>
<dbReference type="GO" id="GO:0015031">
    <property type="term" value="P:protein transport"/>
    <property type="evidence" value="ECO:0007669"/>
    <property type="project" value="InterPro"/>
</dbReference>
<protein>
    <recommendedName>
        <fullName evidence="9">Membrane fusion protein (MFP) family protein</fullName>
    </recommendedName>
</protein>
<dbReference type="Gene3D" id="2.40.50.100">
    <property type="match status" value="1"/>
</dbReference>
<evidence type="ECO:0000256" key="5">
    <source>
        <dbReference type="ARBA" id="ARBA00022519"/>
    </source>
</evidence>
<keyword evidence="3 9" id="KW-0813">Transport</keyword>
<dbReference type="InterPro" id="IPR058982">
    <property type="entry name" value="Beta-barrel_AprE"/>
</dbReference>
<dbReference type="RefSeq" id="WP_139675303.1">
    <property type="nucleotide sequence ID" value="NZ_VDMN01000001.1"/>
</dbReference>
<dbReference type="InterPro" id="IPR058781">
    <property type="entry name" value="HH_AprE-like"/>
</dbReference>
<dbReference type="Proteomes" id="UP000311605">
    <property type="component" value="Unassembled WGS sequence"/>
</dbReference>
<dbReference type="Pfam" id="PF26002">
    <property type="entry name" value="Beta-barrel_AprE"/>
    <property type="match status" value="1"/>
</dbReference>
<evidence type="ECO:0000256" key="4">
    <source>
        <dbReference type="ARBA" id="ARBA00022475"/>
    </source>
</evidence>
<gene>
    <name evidence="13" type="ORF">FHP24_08005</name>
</gene>
<evidence type="ECO:0000256" key="1">
    <source>
        <dbReference type="ARBA" id="ARBA00004377"/>
    </source>
</evidence>
<evidence type="ECO:0000256" key="10">
    <source>
        <dbReference type="SAM" id="Coils"/>
    </source>
</evidence>
<feature type="domain" description="AprE-like beta-barrel" evidence="12">
    <location>
        <begin position="321"/>
        <end position="409"/>
    </location>
</feature>
<dbReference type="PANTHER" id="PTHR30386:SF17">
    <property type="entry name" value="ALKALINE PROTEASE SECRETION PROTEIN APRE"/>
    <property type="match status" value="1"/>
</dbReference>
<evidence type="ECO:0000256" key="9">
    <source>
        <dbReference type="RuleBase" id="RU365093"/>
    </source>
</evidence>
<evidence type="ECO:0000256" key="8">
    <source>
        <dbReference type="ARBA" id="ARBA00023136"/>
    </source>
</evidence>
<dbReference type="SUPFAM" id="SSF111369">
    <property type="entry name" value="HlyD-like secretion proteins"/>
    <property type="match status" value="1"/>
</dbReference>
<evidence type="ECO:0000313" key="14">
    <source>
        <dbReference type="Proteomes" id="UP000311605"/>
    </source>
</evidence>
<comment type="subcellular location">
    <subcellularLocation>
        <location evidence="1 9">Cell inner membrane</location>
        <topology evidence="1 9">Single-pass membrane protein</topology>
    </subcellularLocation>
</comment>
<organism evidence="13 14">
    <name type="scientific">Aliirhizobium smilacinae</name>
    <dbReference type="NCBI Taxonomy" id="1395944"/>
    <lineage>
        <taxon>Bacteria</taxon>
        <taxon>Pseudomonadati</taxon>
        <taxon>Pseudomonadota</taxon>
        <taxon>Alphaproteobacteria</taxon>
        <taxon>Hyphomicrobiales</taxon>
        <taxon>Rhizobiaceae</taxon>
        <taxon>Aliirhizobium</taxon>
    </lineage>
</organism>
<keyword evidence="4 9" id="KW-1003">Cell membrane</keyword>
<accession>A0A5C4XS32</accession>
<dbReference type="GO" id="GO:0005886">
    <property type="term" value="C:plasma membrane"/>
    <property type="evidence" value="ECO:0007669"/>
    <property type="project" value="UniProtKB-SubCell"/>
</dbReference>
<name>A0A5C4XS32_9HYPH</name>
<evidence type="ECO:0000313" key="13">
    <source>
        <dbReference type="EMBL" id="TNM66148.1"/>
    </source>
</evidence>
<evidence type="ECO:0000256" key="7">
    <source>
        <dbReference type="ARBA" id="ARBA00022989"/>
    </source>
</evidence>
<dbReference type="AlphaFoldDB" id="A0A5C4XS32"/>
<dbReference type="EMBL" id="VDMN01000001">
    <property type="protein sequence ID" value="TNM66148.1"/>
    <property type="molecule type" value="Genomic_DNA"/>
</dbReference>
<evidence type="ECO:0000256" key="3">
    <source>
        <dbReference type="ARBA" id="ARBA00022448"/>
    </source>
</evidence>
<sequence>MAEQSSQKSLGRHIVFVTVLGLSLVAGVGGWAATATLSSAVVGDGTVIIDDNVKKIQHLSGGIISELLVKEGAQVKDGDVLLRLDATTFRASLGIVTSTLAQLYAKRARLQAETLGADTLTVADLSGSGIDVDANRKLVDGEIRLFTTRKSALSGMKKQLEERKAQLKEQIKGNDLQIRAIDDAITLIDEEYRAINSLYQQQLVTLQRVNSLKRQRVELDGNKGERIASRAQAEGRINEINLQILQLDEDRRTENAKELTEVEAKISEMEERKVANLDQLQRLELKAPMSGRVYQLMVHTVGGVANPGEPLMLLAPDQRELTVEAKIASRNIDQVHPGQTVDIRFSAFDQRTTPEVIGEVVSMSPDIISDQRTGVSYYPVRVRPDPASLAKLEKLALYPGMPAEVFIRVSDRSVISYLAKPFTDQLAHTFREE</sequence>
<evidence type="ECO:0000256" key="2">
    <source>
        <dbReference type="ARBA" id="ARBA00009477"/>
    </source>
</evidence>